<evidence type="ECO:0000313" key="17">
    <source>
        <dbReference type="EMBL" id="ORZ12128.1"/>
    </source>
</evidence>
<feature type="region of interest" description="Disordered" evidence="15">
    <location>
        <begin position="1083"/>
        <end position="1114"/>
    </location>
</feature>
<name>A0A1Y2GN16_9FUNG</name>
<protein>
    <recommendedName>
        <fullName evidence="14">sn-1-specific diacylglycerol lipase</fullName>
        <ecNumber evidence="14">3.1.1.116</ecNumber>
    </recommendedName>
</protein>
<dbReference type="GO" id="GO:0046872">
    <property type="term" value="F:metal ion binding"/>
    <property type="evidence" value="ECO:0007669"/>
    <property type="project" value="UniProtKB-KW"/>
</dbReference>
<dbReference type="EC" id="3.1.1.116" evidence="14"/>
<evidence type="ECO:0000256" key="3">
    <source>
        <dbReference type="ARBA" id="ARBA00022475"/>
    </source>
</evidence>
<evidence type="ECO:0000256" key="6">
    <source>
        <dbReference type="ARBA" id="ARBA00022723"/>
    </source>
</evidence>
<reference evidence="17 18" key="1">
    <citation type="submission" date="2016-07" db="EMBL/GenBank/DDBJ databases">
        <title>Pervasive Adenine N6-methylation of Active Genes in Fungi.</title>
        <authorList>
            <consortium name="DOE Joint Genome Institute"/>
            <person name="Mondo S.J."/>
            <person name="Dannebaum R.O."/>
            <person name="Kuo R.C."/>
            <person name="Labutti K."/>
            <person name="Haridas S."/>
            <person name="Kuo A."/>
            <person name="Salamov A."/>
            <person name="Ahrendt S.R."/>
            <person name="Lipzen A."/>
            <person name="Sullivan W."/>
            <person name="Andreopoulos W.B."/>
            <person name="Clum A."/>
            <person name="Lindquist E."/>
            <person name="Daum C."/>
            <person name="Ramamoorthy G.K."/>
            <person name="Gryganskyi A."/>
            <person name="Culley D."/>
            <person name="Magnuson J.K."/>
            <person name="James T.Y."/>
            <person name="O'Malley M.A."/>
            <person name="Stajich J.E."/>
            <person name="Spatafora J.W."/>
            <person name="Visel A."/>
            <person name="Grigoriev I.V."/>
        </authorList>
    </citation>
    <scope>NUCLEOTIDE SEQUENCE [LARGE SCALE GENOMIC DNA]</scope>
    <source>
        <strain evidence="17 18">NRRL 3116</strain>
    </source>
</reference>
<evidence type="ECO:0000256" key="14">
    <source>
        <dbReference type="ARBA" id="ARBA00026104"/>
    </source>
</evidence>
<evidence type="ECO:0000256" key="5">
    <source>
        <dbReference type="ARBA" id="ARBA00022692"/>
    </source>
</evidence>
<sequence>MEVSTPLLPQSIATLISTVSLGARVSLRTAAIIALLETLQHGTSATLGISRRSLLAAVSTAKILNILKGNTGPNDAFTMLLDKYTSLGVYVIHNSFTLAELFSISGLQLVSNTLTAGIRTAEESVRIVDGLFGSTETSRALAAVVGLVKKEVYEDEDFAITSSGKMAVLASITKALTVFACLQAATHKRTQKSIRTMLVYEGVVLPKPKILGDVNATHLTTIEQSAIDNYDEDSGELLRDLSNTLITDPDDVTEDMTTTQIEKVLSADILQVTTTTTLTTTTTQTFVRPGADLSNLGKPLPAIHHDRNTSSSSLQRQHHYPTSVEATSSSRGATSSMAITTRSRRGSVSSIASVATTLTQYATTSIVANSHGSVNGSSRHTPSVSETFAPSESLAVEGNRNANNNLRLMFSTVTKKFKKNQKVHIGGEGEGTVLMRTQEREIRTSETRDSLDWSEDDTDWVEVTQSSETMSSMEMNAISYDVPTEKKSSDKFGPSFGLKGGLTGKKFGHSFFSKMTKQTTFGKGNERESLDSSDPQLTITEMDEPRNDSDNSLPDSNPIAMPIMVGLKLGDDEDFRPSPPPKEPTEPNPANFPRDHLVRNIQRFMRYASASYGHNFMRILGIGTIGDTVYSPYGDHPNHHAFATHTSTPLDSILLSSFTDPGAKGSFQAPKMHSLVHYINLDHGAQCVVLTCRGTLGLSDVLTDLCAHYDDLVLPTVKSNGKRGEQHAPPTYKVHAGMYASARLLSLETSTVFKTIKKALEDYPDYGLVLCGHSLGGGVASILTLLWSMKSQDFEAYVEEQEDRSSDEEGDEDRDNKSKNTTRHHQRSKKRIAYPEITTPFVTSPGSFLPAGRPIHCYAYGPPCVMSLPLSKYCRGLITTVVHQYDLVPTLSLGLLKDFKNVATTLHEEGQIVEDIVKRLIIGVTCNKVDAENAKTAPSTYTNGSNLPAQSTLPHKQKNAEPPKRSQSMPMYSEYDRWQLQEAEDQDWSWSLIKTMRADMSSDKLYPPTPVYLLESIATTVVPAGSSALTTMTGTIAASMESRPSANTASSVPLSKSYSASSAITAAGAAAVNLANGFRPSSPFGRYSTPTPSAKSKVNMTATTPSTDAPSAMPQASKTAYKVSMRRFDHVEDRFGELQFARSMFTDHSPANYEVCVERLCQAVFSSEDNL</sequence>
<gene>
    <name evidence="17" type="ORF">BCR41DRAFT_397712</name>
</gene>
<keyword evidence="3" id="KW-1003">Cell membrane</keyword>
<feature type="region of interest" description="Disordered" evidence="15">
    <location>
        <begin position="518"/>
        <end position="594"/>
    </location>
</feature>
<dbReference type="SUPFAM" id="SSF53474">
    <property type="entry name" value="alpha/beta-Hydrolases"/>
    <property type="match status" value="1"/>
</dbReference>
<dbReference type="Pfam" id="PF01764">
    <property type="entry name" value="Lipase_3"/>
    <property type="match status" value="1"/>
</dbReference>
<feature type="region of interest" description="Disordered" evidence="15">
    <location>
        <begin position="936"/>
        <end position="970"/>
    </location>
</feature>
<evidence type="ECO:0000256" key="11">
    <source>
        <dbReference type="ARBA" id="ARBA00023098"/>
    </source>
</evidence>
<dbReference type="GO" id="GO:0005886">
    <property type="term" value="C:plasma membrane"/>
    <property type="evidence" value="ECO:0007669"/>
    <property type="project" value="UniProtKB-SubCell"/>
</dbReference>
<feature type="compositionally biased region" description="Low complexity" evidence="15">
    <location>
        <begin position="1100"/>
        <end position="1114"/>
    </location>
</feature>
<feature type="compositionally biased region" description="Basic residues" evidence="15">
    <location>
        <begin position="820"/>
        <end position="829"/>
    </location>
</feature>
<accession>A0A1Y2GN16</accession>
<comment type="subcellular location">
    <subcellularLocation>
        <location evidence="2">Cell membrane</location>
        <topology evidence="2">Multi-pass membrane protein</topology>
    </subcellularLocation>
</comment>
<feature type="region of interest" description="Disordered" evidence="15">
    <location>
        <begin position="302"/>
        <end position="341"/>
    </location>
</feature>
<feature type="domain" description="Fungal lipase-type" evidence="16">
    <location>
        <begin position="689"/>
        <end position="787"/>
    </location>
</feature>
<feature type="compositionally biased region" description="Polar residues" evidence="15">
    <location>
        <begin position="324"/>
        <end position="341"/>
    </location>
</feature>
<organism evidence="17 18">
    <name type="scientific">Lobosporangium transversale</name>
    <dbReference type="NCBI Taxonomy" id="64571"/>
    <lineage>
        <taxon>Eukaryota</taxon>
        <taxon>Fungi</taxon>
        <taxon>Fungi incertae sedis</taxon>
        <taxon>Mucoromycota</taxon>
        <taxon>Mortierellomycotina</taxon>
        <taxon>Mortierellomycetes</taxon>
        <taxon>Mortierellales</taxon>
        <taxon>Mortierellaceae</taxon>
        <taxon>Lobosporangium</taxon>
    </lineage>
</organism>
<dbReference type="EMBL" id="MCFF01000026">
    <property type="protein sequence ID" value="ORZ12128.1"/>
    <property type="molecule type" value="Genomic_DNA"/>
</dbReference>
<evidence type="ECO:0000256" key="15">
    <source>
        <dbReference type="SAM" id="MobiDB-lite"/>
    </source>
</evidence>
<evidence type="ECO:0000256" key="1">
    <source>
        <dbReference type="ARBA" id="ARBA00001913"/>
    </source>
</evidence>
<dbReference type="GO" id="GO:0019369">
    <property type="term" value="P:arachidonate metabolic process"/>
    <property type="evidence" value="ECO:0007669"/>
    <property type="project" value="TreeGrafter"/>
</dbReference>
<keyword evidence="6" id="KW-0479">Metal-binding</keyword>
<dbReference type="Gene3D" id="3.40.50.1820">
    <property type="entry name" value="alpha/beta hydrolase"/>
    <property type="match status" value="1"/>
</dbReference>
<dbReference type="PANTHER" id="PTHR45792:SF7">
    <property type="entry name" value="PUTATIVE (AFU_ORTHOLOGUE AFUA_6G02710)-RELATED"/>
    <property type="match status" value="1"/>
</dbReference>
<keyword evidence="8" id="KW-0106">Calcium</keyword>
<dbReference type="RefSeq" id="XP_021879993.1">
    <property type="nucleotide sequence ID" value="XM_022028903.1"/>
</dbReference>
<feature type="compositionally biased region" description="Polar residues" evidence="15">
    <location>
        <begin position="1088"/>
        <end position="1099"/>
    </location>
</feature>
<evidence type="ECO:0000256" key="2">
    <source>
        <dbReference type="ARBA" id="ARBA00004651"/>
    </source>
</evidence>
<evidence type="ECO:0000256" key="12">
    <source>
        <dbReference type="ARBA" id="ARBA00023136"/>
    </source>
</evidence>
<comment type="catalytic activity">
    <reaction evidence="13">
        <text>a 1,2-diacyl-sn-glycerol + H2O = a 2-acylglycerol + a fatty acid + H(+)</text>
        <dbReference type="Rhea" id="RHEA:33275"/>
        <dbReference type="ChEBI" id="CHEBI:15377"/>
        <dbReference type="ChEBI" id="CHEBI:15378"/>
        <dbReference type="ChEBI" id="CHEBI:17389"/>
        <dbReference type="ChEBI" id="CHEBI:17815"/>
        <dbReference type="ChEBI" id="CHEBI:28868"/>
        <dbReference type="EC" id="3.1.1.116"/>
    </reaction>
    <physiologicalReaction direction="left-to-right" evidence="13">
        <dbReference type="Rhea" id="RHEA:33276"/>
    </physiologicalReaction>
</comment>
<dbReference type="InterPro" id="IPR052214">
    <property type="entry name" value="DAG_Lipase-Related"/>
</dbReference>
<dbReference type="AlphaFoldDB" id="A0A1Y2GN16"/>
<keyword evidence="18" id="KW-1185">Reference proteome</keyword>
<dbReference type="OrthoDB" id="438440at2759"/>
<keyword evidence="4" id="KW-0597">Phosphoprotein</keyword>
<evidence type="ECO:0000256" key="9">
    <source>
        <dbReference type="ARBA" id="ARBA00022963"/>
    </source>
</evidence>
<dbReference type="PANTHER" id="PTHR45792">
    <property type="entry name" value="DIACYLGLYCEROL LIPASE HOMOLOG-RELATED"/>
    <property type="match status" value="1"/>
</dbReference>
<keyword evidence="7" id="KW-0378">Hydrolase</keyword>
<dbReference type="InterPro" id="IPR029058">
    <property type="entry name" value="AB_hydrolase_fold"/>
</dbReference>
<evidence type="ECO:0000256" key="8">
    <source>
        <dbReference type="ARBA" id="ARBA00022837"/>
    </source>
</evidence>
<feature type="compositionally biased region" description="Acidic residues" evidence="15">
    <location>
        <begin position="798"/>
        <end position="813"/>
    </location>
</feature>
<feature type="region of interest" description="Disordered" evidence="15">
    <location>
        <begin position="371"/>
        <end position="390"/>
    </location>
</feature>
<dbReference type="CDD" id="cd00519">
    <property type="entry name" value="Lipase_3"/>
    <property type="match status" value="1"/>
</dbReference>
<dbReference type="GeneID" id="33570746"/>
<keyword evidence="11" id="KW-0443">Lipid metabolism</keyword>
<keyword evidence="10" id="KW-1133">Transmembrane helix</keyword>
<proteinExistence type="predicted"/>
<evidence type="ECO:0000256" key="13">
    <source>
        <dbReference type="ARBA" id="ARBA00024531"/>
    </source>
</evidence>
<dbReference type="GO" id="GO:0016298">
    <property type="term" value="F:lipase activity"/>
    <property type="evidence" value="ECO:0007669"/>
    <property type="project" value="TreeGrafter"/>
</dbReference>
<dbReference type="GO" id="GO:0046340">
    <property type="term" value="P:diacylglycerol catabolic process"/>
    <property type="evidence" value="ECO:0007669"/>
    <property type="project" value="TreeGrafter"/>
</dbReference>
<keyword evidence="12" id="KW-0472">Membrane</keyword>
<comment type="caution">
    <text evidence="17">The sequence shown here is derived from an EMBL/GenBank/DDBJ whole genome shotgun (WGS) entry which is preliminary data.</text>
</comment>
<evidence type="ECO:0000259" key="16">
    <source>
        <dbReference type="Pfam" id="PF01764"/>
    </source>
</evidence>
<dbReference type="Proteomes" id="UP000193648">
    <property type="component" value="Unassembled WGS sequence"/>
</dbReference>
<dbReference type="InParanoid" id="A0A1Y2GN16"/>
<evidence type="ECO:0000313" key="18">
    <source>
        <dbReference type="Proteomes" id="UP000193648"/>
    </source>
</evidence>
<dbReference type="InterPro" id="IPR002921">
    <property type="entry name" value="Fungal_lipase-type"/>
</dbReference>
<keyword evidence="9" id="KW-0442">Lipid degradation</keyword>
<feature type="compositionally biased region" description="Polar residues" evidence="15">
    <location>
        <begin position="936"/>
        <end position="954"/>
    </location>
</feature>
<keyword evidence="5" id="KW-0812">Transmembrane</keyword>
<evidence type="ECO:0000256" key="4">
    <source>
        <dbReference type="ARBA" id="ARBA00022553"/>
    </source>
</evidence>
<comment type="cofactor">
    <cofactor evidence="1">
        <name>Ca(2+)</name>
        <dbReference type="ChEBI" id="CHEBI:29108"/>
    </cofactor>
</comment>
<evidence type="ECO:0000256" key="7">
    <source>
        <dbReference type="ARBA" id="ARBA00022801"/>
    </source>
</evidence>
<feature type="region of interest" description="Disordered" evidence="15">
    <location>
        <begin position="798"/>
        <end position="829"/>
    </location>
</feature>
<evidence type="ECO:0000256" key="10">
    <source>
        <dbReference type="ARBA" id="ARBA00022989"/>
    </source>
</evidence>